<dbReference type="RefSeq" id="WP_327859671.1">
    <property type="nucleotide sequence ID" value="NZ_JARLVR010000031.1"/>
</dbReference>
<dbReference type="Pfam" id="PF13217">
    <property type="entry name" value="DUF4025"/>
    <property type="match status" value="1"/>
</dbReference>
<dbReference type="EMBL" id="CABWLH010000009">
    <property type="protein sequence ID" value="VXB59749.1"/>
    <property type="molecule type" value="Genomic_DNA"/>
</dbReference>
<proteinExistence type="predicted"/>
<organism evidence="2 3">
    <name type="scientific">Bacillus altitudinis</name>
    <dbReference type="NCBI Taxonomy" id="293387"/>
    <lineage>
        <taxon>Bacteria</taxon>
        <taxon>Bacillati</taxon>
        <taxon>Bacillota</taxon>
        <taxon>Bacilli</taxon>
        <taxon>Bacillales</taxon>
        <taxon>Bacillaceae</taxon>
        <taxon>Bacillus</taxon>
    </lineage>
</organism>
<evidence type="ECO:0000313" key="2">
    <source>
        <dbReference type="EMBL" id="VXB59749.1"/>
    </source>
</evidence>
<accession>A0A653S3Z0</accession>
<sequence length="46" mass="5409">MMKKQQQEEQKHQNAWHDNEDADMAMTLEQISDVYAEGTIDTPKDE</sequence>
<dbReference type="Proteomes" id="UP000433089">
    <property type="component" value="Unassembled WGS sequence"/>
</dbReference>
<evidence type="ECO:0000256" key="1">
    <source>
        <dbReference type="SAM" id="MobiDB-lite"/>
    </source>
</evidence>
<feature type="compositionally biased region" description="Basic and acidic residues" evidence="1">
    <location>
        <begin position="1"/>
        <end position="19"/>
    </location>
</feature>
<dbReference type="AlphaFoldDB" id="A0A1K2DEK1"/>
<reference evidence="2 3" key="1">
    <citation type="submission" date="2019-10" db="EMBL/GenBank/DDBJ databases">
        <authorList>
            <person name="Karimi E."/>
        </authorList>
    </citation>
    <scope>NUCLEOTIDE SEQUENCE [LARGE SCALE GENOMIC DNA]</scope>
    <source>
        <strain evidence="2">Bacillus sp. 348</strain>
    </source>
</reference>
<gene>
    <name evidence="2" type="ORF">BACI348_41099</name>
</gene>
<name>A0A1K2DEK1_BACAB</name>
<dbReference type="InterPro" id="IPR025100">
    <property type="entry name" value="DUF4025"/>
</dbReference>
<feature type="region of interest" description="Disordered" evidence="1">
    <location>
        <begin position="1"/>
        <end position="20"/>
    </location>
</feature>
<accession>A0A1K2DEK1</accession>
<protein>
    <recommendedName>
        <fullName evidence="4">DUF4025 domain-containing protein</fullName>
    </recommendedName>
</protein>
<evidence type="ECO:0008006" key="4">
    <source>
        <dbReference type="Google" id="ProtNLM"/>
    </source>
</evidence>
<evidence type="ECO:0000313" key="3">
    <source>
        <dbReference type="Proteomes" id="UP000433089"/>
    </source>
</evidence>